<accession>A0A953I6E8</accession>
<dbReference type="PANTHER" id="PTHR30006:SF24">
    <property type="entry name" value="SLL0237 PROTEIN"/>
    <property type="match status" value="1"/>
</dbReference>
<keyword evidence="1" id="KW-0732">Signal</keyword>
<name>A0A953I6E8_SYMTR</name>
<protein>
    <submittedName>
        <fullName evidence="3">Iron ABC transporter substrate-binding protein</fullName>
    </submittedName>
</protein>
<dbReference type="CDD" id="cd13546">
    <property type="entry name" value="PBP2_BitB"/>
    <property type="match status" value="1"/>
</dbReference>
<dbReference type="Proteomes" id="UP000732377">
    <property type="component" value="Unassembled WGS sequence"/>
</dbReference>
<dbReference type="Pfam" id="PF13343">
    <property type="entry name" value="SBP_bac_6"/>
    <property type="match status" value="1"/>
</dbReference>
<evidence type="ECO:0000256" key="1">
    <source>
        <dbReference type="ARBA" id="ARBA00022729"/>
    </source>
</evidence>
<sequence length="395" mass="42780">MSRLPKRRAYSYNSCGAYWRGYFAFQPVPESVRKTGGSFMKLRQRAAVALLALCALVLSACGGSQQPPSNQPPSGGGQQQQQQEPQGSAEPKEIVVYTSHQADIHEPLFKAFEEATGIKVTPVYAATGELFQRMRAEANNPLGDVIFGGGAETHEANKDLLQPYVPKEIDKLAPGTVAKDNSWTGFTALPIVIMYNTNLLTADEAPKSFADLTDPKWAGKIAMPDAAKSGSAYTTVVTILHAMGRDDGKGWEVMKQIAANAKILASSSQGPKGTNDGEYAVSLTHEEAAFKYVAAGGPVGIVYPAEGTSNVPDAVAIIKGAKHPENAKAFIDFMVSQQMQEYVAKELNRRPVRTDVAPPEGLEDVSKIKFLDYDMDWAANQREAVLDQWKDIVVQ</sequence>
<dbReference type="PIRSF" id="PIRSF002825">
    <property type="entry name" value="CfbpA"/>
    <property type="match status" value="1"/>
</dbReference>
<proteinExistence type="predicted"/>
<dbReference type="SUPFAM" id="SSF53850">
    <property type="entry name" value="Periplasmic binding protein-like II"/>
    <property type="match status" value="1"/>
</dbReference>
<comment type="caution">
    <text evidence="3">The sequence shown here is derived from an EMBL/GenBank/DDBJ whole genome shotgun (WGS) entry which is preliminary data.</text>
</comment>
<dbReference type="EMBL" id="PIUK01000230">
    <property type="protein sequence ID" value="MBY6277722.1"/>
    <property type="molecule type" value="Genomic_DNA"/>
</dbReference>
<dbReference type="Gene3D" id="3.40.190.10">
    <property type="entry name" value="Periplasmic binding protein-like II"/>
    <property type="match status" value="2"/>
</dbReference>
<dbReference type="PANTHER" id="PTHR30006">
    <property type="entry name" value="THIAMINE-BINDING PERIPLASMIC PROTEIN-RELATED"/>
    <property type="match status" value="1"/>
</dbReference>
<evidence type="ECO:0000256" key="2">
    <source>
        <dbReference type="SAM" id="MobiDB-lite"/>
    </source>
</evidence>
<gene>
    <name evidence="3" type="ORF">CWE10_16255</name>
</gene>
<evidence type="ECO:0000313" key="4">
    <source>
        <dbReference type="Proteomes" id="UP000732377"/>
    </source>
</evidence>
<feature type="compositionally biased region" description="Low complexity" evidence="2">
    <location>
        <begin position="79"/>
        <end position="88"/>
    </location>
</feature>
<reference evidence="3" key="1">
    <citation type="submission" date="2017-11" db="EMBL/GenBank/DDBJ databases">
        <title>Three new genomes from thermophilic consortium.</title>
        <authorList>
            <person name="Quaggio R."/>
            <person name="Amgarten D."/>
            <person name="Setubal J.C."/>
        </authorList>
    </citation>
    <scope>NUCLEOTIDE SEQUENCE</scope>
    <source>
        <strain evidence="3">ZCTH01-B2</strain>
    </source>
</reference>
<dbReference type="InterPro" id="IPR026045">
    <property type="entry name" value="Ferric-bd"/>
</dbReference>
<dbReference type="AlphaFoldDB" id="A0A953I6E8"/>
<organism evidence="3 4">
    <name type="scientific">Symbiobacterium thermophilum</name>
    <dbReference type="NCBI Taxonomy" id="2734"/>
    <lineage>
        <taxon>Bacteria</taxon>
        <taxon>Bacillati</taxon>
        <taxon>Bacillota</taxon>
        <taxon>Clostridia</taxon>
        <taxon>Eubacteriales</taxon>
        <taxon>Symbiobacteriaceae</taxon>
        <taxon>Symbiobacterium</taxon>
    </lineage>
</organism>
<feature type="region of interest" description="Disordered" evidence="2">
    <location>
        <begin position="64"/>
        <end position="91"/>
    </location>
</feature>
<evidence type="ECO:0000313" key="3">
    <source>
        <dbReference type="EMBL" id="MBY6277722.1"/>
    </source>
</evidence>